<dbReference type="AlphaFoldDB" id="A0A5M6CG40"/>
<reference evidence="1 2" key="1">
    <citation type="submission" date="2019-09" db="EMBL/GenBank/DDBJ databases">
        <title>Genome sequence and assembly of Flavobacterium sp.</title>
        <authorList>
            <person name="Chhetri G."/>
        </authorList>
    </citation>
    <scope>NUCLEOTIDE SEQUENCE [LARGE SCALE GENOMIC DNA]</scope>
    <source>
        <strain evidence="1 2">SNL9</strain>
    </source>
</reference>
<evidence type="ECO:0000313" key="1">
    <source>
        <dbReference type="EMBL" id="KAA5534121.1"/>
    </source>
</evidence>
<sequence>MPNQPKKLLKILVVSGFIPSPPIFGGAIDVWERIKGLTSLGHEVDLVVTEKVNPTQKQIDEITLHTRHFFFTRRKNQLQQLFSNLPLQFLSRKGLASIDINQTYDLVILESEFCWSITLNKTISYKNIVVRVHNIESHYFKMLGKSSNSLIQKIYYKLETSKIKHLSALVFDKADKLWFISKDDLSAVNLLNKSVFMPFPINDEIVVPIEKVENNVVFMGSLFMQNNTFGLDWYLKNIHPLLITEVPDYHFYIVGSLKEEDKEIQQKYSYLPRVNFVVNAPCLKQYYQKGKVFVNPMFHGSGVKVKSVNALINGVPLVSTSVGAEGIGLTHDMYFHADDVFEFKNQILSVINNQQKAIEKTLKAQEYLKRNNYLDVLKTELNAFS</sequence>
<dbReference type="EMBL" id="VWSG01000007">
    <property type="protein sequence ID" value="KAA5534121.1"/>
    <property type="molecule type" value="Genomic_DNA"/>
</dbReference>
<dbReference type="GO" id="GO:0016740">
    <property type="term" value="F:transferase activity"/>
    <property type="evidence" value="ECO:0007669"/>
    <property type="project" value="UniProtKB-KW"/>
</dbReference>
<dbReference type="RefSeq" id="WP_150013022.1">
    <property type="nucleotide sequence ID" value="NZ_VWSG01000007.1"/>
</dbReference>
<gene>
    <name evidence="1" type="ORF">F0460_10615</name>
</gene>
<dbReference type="SUPFAM" id="SSF53756">
    <property type="entry name" value="UDP-Glycosyltransferase/glycogen phosphorylase"/>
    <property type="match status" value="1"/>
</dbReference>
<proteinExistence type="predicted"/>
<evidence type="ECO:0000313" key="2">
    <source>
        <dbReference type="Proteomes" id="UP000325141"/>
    </source>
</evidence>
<dbReference type="Pfam" id="PF13692">
    <property type="entry name" value="Glyco_trans_1_4"/>
    <property type="match status" value="1"/>
</dbReference>
<keyword evidence="2" id="KW-1185">Reference proteome</keyword>
<accession>A0A5M6CG40</accession>
<dbReference type="PANTHER" id="PTHR12526">
    <property type="entry name" value="GLYCOSYLTRANSFERASE"/>
    <property type="match status" value="1"/>
</dbReference>
<dbReference type="Proteomes" id="UP000325141">
    <property type="component" value="Unassembled WGS sequence"/>
</dbReference>
<name>A0A5M6CG40_9FLAO</name>
<keyword evidence="1" id="KW-0808">Transferase</keyword>
<comment type="caution">
    <text evidence="1">The sequence shown here is derived from an EMBL/GenBank/DDBJ whole genome shotgun (WGS) entry which is preliminary data.</text>
</comment>
<organism evidence="1 2">
    <name type="scientific">Paenimyroides baculatum</name>
    <dbReference type="NCBI Taxonomy" id="2608000"/>
    <lineage>
        <taxon>Bacteria</taxon>
        <taxon>Pseudomonadati</taxon>
        <taxon>Bacteroidota</taxon>
        <taxon>Flavobacteriia</taxon>
        <taxon>Flavobacteriales</taxon>
        <taxon>Flavobacteriaceae</taxon>
        <taxon>Paenimyroides</taxon>
    </lineage>
</organism>
<protein>
    <submittedName>
        <fullName evidence="1">Glycosyltransferase family 4 protein</fullName>
    </submittedName>
</protein>
<dbReference type="Gene3D" id="3.40.50.2000">
    <property type="entry name" value="Glycogen Phosphorylase B"/>
    <property type="match status" value="2"/>
</dbReference>